<evidence type="ECO:0000256" key="3">
    <source>
        <dbReference type="ARBA" id="ARBA00022840"/>
    </source>
</evidence>
<feature type="binding site" evidence="5">
    <location>
        <begin position="92"/>
        <end position="94"/>
    </location>
    <ligand>
        <name>biotin</name>
        <dbReference type="ChEBI" id="CHEBI:57586"/>
    </ligand>
</feature>
<feature type="region of interest" description="Disordered" evidence="6">
    <location>
        <begin position="107"/>
        <end position="128"/>
    </location>
</feature>
<feature type="DNA-binding region" description="H-T-H motif" evidence="5">
    <location>
        <begin position="21"/>
        <end position="40"/>
    </location>
</feature>
<dbReference type="InterPro" id="IPR004408">
    <property type="entry name" value="Biotin_CoA_COase_ligase"/>
</dbReference>
<dbReference type="SUPFAM" id="SSF46785">
    <property type="entry name" value="Winged helix' DNA-binding domain"/>
    <property type="match status" value="1"/>
</dbReference>
<comment type="catalytic activity">
    <reaction evidence="5">
        <text>biotin + L-lysyl-[protein] + ATP = N(6)-biotinyl-L-lysyl-[protein] + AMP + diphosphate + H(+)</text>
        <dbReference type="Rhea" id="RHEA:11756"/>
        <dbReference type="Rhea" id="RHEA-COMP:9752"/>
        <dbReference type="Rhea" id="RHEA-COMP:10505"/>
        <dbReference type="ChEBI" id="CHEBI:15378"/>
        <dbReference type="ChEBI" id="CHEBI:29969"/>
        <dbReference type="ChEBI" id="CHEBI:30616"/>
        <dbReference type="ChEBI" id="CHEBI:33019"/>
        <dbReference type="ChEBI" id="CHEBI:57586"/>
        <dbReference type="ChEBI" id="CHEBI:83144"/>
        <dbReference type="ChEBI" id="CHEBI:456215"/>
        <dbReference type="EC" id="6.3.4.15"/>
    </reaction>
</comment>
<keyword evidence="1 5" id="KW-0436">Ligase</keyword>
<keyword evidence="5" id="KW-0804">Transcription</keyword>
<dbReference type="GO" id="GO:0004077">
    <property type="term" value="F:biotin--[biotin carboxyl-carrier protein] ligase activity"/>
    <property type="evidence" value="ECO:0007669"/>
    <property type="project" value="UniProtKB-UniRule"/>
</dbReference>
<dbReference type="InterPro" id="IPR045864">
    <property type="entry name" value="aa-tRNA-synth_II/BPL/LPL"/>
</dbReference>
<evidence type="ECO:0000256" key="5">
    <source>
        <dbReference type="HAMAP-Rule" id="MF_00978"/>
    </source>
</evidence>
<organism evidence="8 9">
    <name type="scientific">Candidatus Pullilachnospira stercoravium</name>
    <dbReference type="NCBI Taxonomy" id="2840913"/>
    <lineage>
        <taxon>Bacteria</taxon>
        <taxon>Bacillati</taxon>
        <taxon>Bacillota</taxon>
        <taxon>Clostridia</taxon>
        <taxon>Lachnospirales</taxon>
        <taxon>Lachnospiraceae</taxon>
        <taxon>Lachnospiraceae incertae sedis</taxon>
        <taxon>Candidatus Pullilachnospira</taxon>
    </lineage>
</organism>
<comment type="caution">
    <text evidence="8">The sequence shown here is derived from an EMBL/GenBank/DDBJ whole genome shotgun (WGS) entry which is preliminary data.</text>
</comment>
<comment type="caution">
    <text evidence="5">Lacks conserved residue(s) required for the propagation of feature annotation.</text>
</comment>
<evidence type="ECO:0000256" key="4">
    <source>
        <dbReference type="ARBA" id="ARBA00023267"/>
    </source>
</evidence>
<dbReference type="EC" id="6.3.4.15" evidence="5"/>
<comment type="similarity">
    <text evidence="5">Belongs to the biotin--protein ligase family.</text>
</comment>
<dbReference type="InterPro" id="IPR036388">
    <property type="entry name" value="WH-like_DNA-bd_sf"/>
</dbReference>
<dbReference type="GO" id="GO:0009249">
    <property type="term" value="P:protein lipoylation"/>
    <property type="evidence" value="ECO:0007669"/>
    <property type="project" value="UniProtKB-ARBA"/>
</dbReference>
<dbReference type="GO" id="GO:0005524">
    <property type="term" value="F:ATP binding"/>
    <property type="evidence" value="ECO:0007669"/>
    <property type="project" value="UniProtKB-UniRule"/>
</dbReference>
<keyword evidence="5" id="KW-0238">DNA-binding</keyword>
<accession>A0A9D1T5C7</accession>
<dbReference type="GO" id="GO:0005737">
    <property type="term" value="C:cytoplasm"/>
    <property type="evidence" value="ECO:0007669"/>
    <property type="project" value="TreeGrafter"/>
</dbReference>
<dbReference type="InterPro" id="IPR036390">
    <property type="entry name" value="WH_DNA-bd_sf"/>
</dbReference>
<dbReference type="Gene3D" id="1.10.10.10">
    <property type="entry name" value="Winged helix-like DNA-binding domain superfamily/Winged helix DNA-binding domain"/>
    <property type="match status" value="1"/>
</dbReference>
<sequence>MENTKTRILRKLREREGFVSGQELCEELGISRTAVWKYIRQLEAEGYRLEAVPNRGYCLRQVPDILSESEIQSRLHTRWVGQKVVCLAEVDSTNIRARRLAEEGAPSGTLVAADRQTKGRGSRGRSWESPAGESIYMTLLLRPEFSPASASMLTLVMGLSAVQGMEQVTGAALQIKWPNDVVLNGKKVVGILTEMSAQVDYIEHLVIGVGVNVNGKEFPQELQDKATSLAAQLGKDFSRAGLAVAILEAFERNYEIFCRTEDLSGLKEEYQRVLANAGKQVRVLDPASPYSGLALGIDERGQLLVRREDGTVERVYAGEVSVRGLYSYV</sequence>
<dbReference type="InterPro" id="IPR008988">
    <property type="entry name" value="Transcriptional_repressor_C"/>
</dbReference>
<name>A0A9D1T5C7_9FIRM</name>
<keyword evidence="5" id="KW-0805">Transcription regulation</keyword>
<dbReference type="Pfam" id="PF03099">
    <property type="entry name" value="BPL_LplA_LipB"/>
    <property type="match status" value="1"/>
</dbReference>
<dbReference type="GO" id="GO:0006355">
    <property type="term" value="P:regulation of DNA-templated transcription"/>
    <property type="evidence" value="ECO:0007669"/>
    <property type="project" value="UniProtKB-UniRule"/>
</dbReference>
<feature type="binding site" evidence="5">
    <location>
        <position position="116"/>
    </location>
    <ligand>
        <name>biotin</name>
        <dbReference type="ChEBI" id="CHEBI:57586"/>
    </ligand>
</feature>
<dbReference type="Pfam" id="PF08279">
    <property type="entry name" value="HTH_11"/>
    <property type="match status" value="1"/>
</dbReference>
<evidence type="ECO:0000256" key="1">
    <source>
        <dbReference type="ARBA" id="ARBA00022598"/>
    </source>
</evidence>
<keyword evidence="5" id="KW-0678">Repressor</keyword>
<dbReference type="Pfam" id="PF02237">
    <property type="entry name" value="BPL_C"/>
    <property type="match status" value="1"/>
</dbReference>
<dbReference type="Gene3D" id="3.30.930.10">
    <property type="entry name" value="Bira Bifunctional Protein, Domain 2"/>
    <property type="match status" value="1"/>
</dbReference>
<dbReference type="InterPro" id="IPR004143">
    <property type="entry name" value="BPL_LPL_catalytic"/>
</dbReference>
<evidence type="ECO:0000313" key="9">
    <source>
        <dbReference type="Proteomes" id="UP000886723"/>
    </source>
</evidence>
<keyword evidence="2 5" id="KW-0547">Nucleotide-binding</keyword>
<reference evidence="8" key="2">
    <citation type="journal article" date="2021" name="PeerJ">
        <title>Extensive microbial diversity within the chicken gut microbiome revealed by metagenomics and culture.</title>
        <authorList>
            <person name="Gilroy R."/>
            <person name="Ravi A."/>
            <person name="Getino M."/>
            <person name="Pursley I."/>
            <person name="Horton D.L."/>
            <person name="Alikhan N.F."/>
            <person name="Baker D."/>
            <person name="Gharbi K."/>
            <person name="Hall N."/>
            <person name="Watson M."/>
            <person name="Adriaenssens E.M."/>
            <person name="Foster-Nyarko E."/>
            <person name="Jarju S."/>
            <person name="Secka A."/>
            <person name="Antonio M."/>
            <person name="Oren A."/>
            <person name="Chaudhuri R.R."/>
            <person name="La Ragione R."/>
            <person name="Hildebrand F."/>
            <person name="Pallen M.J."/>
        </authorList>
    </citation>
    <scope>NUCLEOTIDE SEQUENCE</scope>
    <source>
        <strain evidence="8">ChiBcec2-4451</strain>
    </source>
</reference>
<keyword evidence="4 5" id="KW-0092">Biotin</keyword>
<proteinExistence type="inferred from homology"/>
<evidence type="ECO:0000259" key="7">
    <source>
        <dbReference type="PROSITE" id="PS51733"/>
    </source>
</evidence>
<dbReference type="PANTHER" id="PTHR12835">
    <property type="entry name" value="BIOTIN PROTEIN LIGASE"/>
    <property type="match status" value="1"/>
</dbReference>
<dbReference type="AlphaFoldDB" id="A0A9D1T5C7"/>
<dbReference type="SUPFAM" id="SSF50037">
    <property type="entry name" value="C-terminal domain of transcriptional repressors"/>
    <property type="match status" value="1"/>
</dbReference>
<dbReference type="NCBIfam" id="TIGR00121">
    <property type="entry name" value="birA_ligase"/>
    <property type="match status" value="1"/>
</dbReference>
<protein>
    <recommendedName>
        <fullName evidence="5">Bifunctional ligase/repressor BirA</fullName>
    </recommendedName>
    <alternativeName>
        <fullName evidence="5">Biotin--[acetyl-CoA-carboxylase] ligase</fullName>
        <ecNumber evidence="5">6.3.4.15</ecNumber>
    </alternativeName>
    <alternativeName>
        <fullName evidence="5">Biotin--protein ligase</fullName>
    </alternativeName>
    <alternativeName>
        <fullName evidence="5">Biotin-[acetyl-CoA carboxylase] synthetase</fullName>
    </alternativeName>
</protein>
<dbReference type="PANTHER" id="PTHR12835:SF5">
    <property type="entry name" value="BIOTIN--PROTEIN LIGASE"/>
    <property type="match status" value="1"/>
</dbReference>
<dbReference type="HAMAP" id="MF_00978">
    <property type="entry name" value="Bifunct_BirA"/>
    <property type="match status" value="1"/>
</dbReference>
<evidence type="ECO:0000313" key="8">
    <source>
        <dbReference type="EMBL" id="HIV12071.1"/>
    </source>
</evidence>
<dbReference type="Gene3D" id="2.30.30.100">
    <property type="match status" value="1"/>
</dbReference>
<evidence type="ECO:0000256" key="6">
    <source>
        <dbReference type="SAM" id="MobiDB-lite"/>
    </source>
</evidence>
<dbReference type="PROSITE" id="PS51733">
    <property type="entry name" value="BPL_LPL_CATALYTIC"/>
    <property type="match status" value="1"/>
</dbReference>
<dbReference type="GO" id="GO:0003677">
    <property type="term" value="F:DNA binding"/>
    <property type="evidence" value="ECO:0007669"/>
    <property type="project" value="UniProtKB-UniRule"/>
</dbReference>
<dbReference type="InterPro" id="IPR013196">
    <property type="entry name" value="HTH_11"/>
</dbReference>
<dbReference type="CDD" id="cd16442">
    <property type="entry name" value="BPL"/>
    <property type="match status" value="1"/>
</dbReference>
<dbReference type="SUPFAM" id="SSF55681">
    <property type="entry name" value="Class II aaRS and biotin synthetases"/>
    <property type="match status" value="1"/>
</dbReference>
<reference evidence="8" key="1">
    <citation type="submission" date="2020-10" db="EMBL/GenBank/DDBJ databases">
        <authorList>
            <person name="Gilroy R."/>
        </authorList>
    </citation>
    <scope>NUCLEOTIDE SEQUENCE</scope>
    <source>
        <strain evidence="8">ChiBcec2-4451</strain>
    </source>
</reference>
<feature type="binding site" evidence="5">
    <location>
        <position position="187"/>
    </location>
    <ligand>
        <name>biotin</name>
        <dbReference type="ChEBI" id="CHEBI:57586"/>
    </ligand>
</feature>
<comment type="function">
    <text evidence="5">Acts both as a biotin--[acetyl-CoA-carboxylase] ligase and a repressor.</text>
</comment>
<dbReference type="InterPro" id="IPR003142">
    <property type="entry name" value="BPL_C"/>
</dbReference>
<dbReference type="Proteomes" id="UP000886723">
    <property type="component" value="Unassembled WGS sequence"/>
</dbReference>
<evidence type="ECO:0000256" key="2">
    <source>
        <dbReference type="ARBA" id="ARBA00022741"/>
    </source>
</evidence>
<feature type="domain" description="BPL/LPL catalytic" evidence="7">
    <location>
        <begin position="69"/>
        <end position="258"/>
    </location>
</feature>
<gene>
    <name evidence="5" type="primary">birA</name>
    <name evidence="8" type="ORF">IAA63_02885</name>
</gene>
<dbReference type="GO" id="GO:0016740">
    <property type="term" value="F:transferase activity"/>
    <property type="evidence" value="ECO:0007669"/>
    <property type="project" value="UniProtKB-ARBA"/>
</dbReference>
<keyword evidence="3 5" id="KW-0067">ATP-binding</keyword>
<dbReference type="EMBL" id="DVON01000057">
    <property type="protein sequence ID" value="HIV12071.1"/>
    <property type="molecule type" value="Genomic_DNA"/>
</dbReference>
<dbReference type="InterPro" id="IPR030855">
    <property type="entry name" value="Bifunct_BirA"/>
</dbReference>